<dbReference type="EMBL" id="QTJU01000004">
    <property type="protein sequence ID" value="RFM27659.1"/>
    <property type="molecule type" value="Genomic_DNA"/>
</dbReference>
<dbReference type="OrthoDB" id="1156172at2"/>
<dbReference type="InterPro" id="IPR018060">
    <property type="entry name" value="HTH_AraC"/>
</dbReference>
<protein>
    <submittedName>
        <fullName evidence="4">AraC family transcriptional regulator</fullName>
    </submittedName>
</protein>
<dbReference type="GO" id="GO:0003700">
    <property type="term" value="F:DNA-binding transcription factor activity"/>
    <property type="evidence" value="ECO:0007669"/>
    <property type="project" value="InterPro"/>
</dbReference>
<name>A0A3E1NIB1_9BACT</name>
<evidence type="ECO:0000256" key="2">
    <source>
        <dbReference type="ARBA" id="ARBA00023163"/>
    </source>
</evidence>
<keyword evidence="1" id="KW-0805">Transcription regulation</keyword>
<dbReference type="SUPFAM" id="SSF46689">
    <property type="entry name" value="Homeodomain-like"/>
    <property type="match status" value="1"/>
</dbReference>
<keyword evidence="5" id="KW-1185">Reference proteome</keyword>
<dbReference type="InterPro" id="IPR053142">
    <property type="entry name" value="PchR_regulatory_protein"/>
</dbReference>
<dbReference type="PANTHER" id="PTHR47893">
    <property type="entry name" value="REGULATORY PROTEIN PCHR"/>
    <property type="match status" value="1"/>
</dbReference>
<feature type="domain" description="HTH araC/xylS-type" evidence="3">
    <location>
        <begin position="14"/>
        <end position="73"/>
    </location>
</feature>
<dbReference type="GO" id="GO:0043565">
    <property type="term" value="F:sequence-specific DNA binding"/>
    <property type="evidence" value="ECO:0007669"/>
    <property type="project" value="InterPro"/>
</dbReference>
<evidence type="ECO:0000313" key="4">
    <source>
        <dbReference type="EMBL" id="RFM27659.1"/>
    </source>
</evidence>
<dbReference type="PROSITE" id="PS01124">
    <property type="entry name" value="HTH_ARAC_FAMILY_2"/>
    <property type="match status" value="1"/>
</dbReference>
<keyword evidence="2" id="KW-0804">Transcription</keyword>
<accession>A0A3E1NIB1</accession>
<dbReference type="Gene3D" id="1.10.10.60">
    <property type="entry name" value="Homeodomain-like"/>
    <property type="match status" value="1"/>
</dbReference>
<dbReference type="Proteomes" id="UP000261284">
    <property type="component" value="Unassembled WGS sequence"/>
</dbReference>
<sequence>MPKQAQLIRCKAIYTIRDTIVSDLSTPPNLRALTTASGMSESKMQRLFRQIFGNSIYNYYQLLRIKEAAYLIR</sequence>
<evidence type="ECO:0000256" key="1">
    <source>
        <dbReference type="ARBA" id="ARBA00023015"/>
    </source>
</evidence>
<dbReference type="AlphaFoldDB" id="A0A3E1NIB1"/>
<dbReference type="PANTHER" id="PTHR47893:SF1">
    <property type="entry name" value="REGULATORY PROTEIN PCHR"/>
    <property type="match status" value="1"/>
</dbReference>
<proteinExistence type="predicted"/>
<comment type="caution">
    <text evidence="4">The sequence shown here is derived from an EMBL/GenBank/DDBJ whole genome shotgun (WGS) entry which is preliminary data.</text>
</comment>
<evidence type="ECO:0000313" key="5">
    <source>
        <dbReference type="Proteomes" id="UP000261284"/>
    </source>
</evidence>
<evidence type="ECO:0000259" key="3">
    <source>
        <dbReference type="PROSITE" id="PS01124"/>
    </source>
</evidence>
<dbReference type="InterPro" id="IPR009057">
    <property type="entry name" value="Homeodomain-like_sf"/>
</dbReference>
<gene>
    <name evidence="4" type="ORF">DXN05_13180</name>
</gene>
<organism evidence="4 5">
    <name type="scientific">Deminuibacter soli</name>
    <dbReference type="NCBI Taxonomy" id="2291815"/>
    <lineage>
        <taxon>Bacteria</taxon>
        <taxon>Pseudomonadati</taxon>
        <taxon>Bacteroidota</taxon>
        <taxon>Chitinophagia</taxon>
        <taxon>Chitinophagales</taxon>
        <taxon>Chitinophagaceae</taxon>
        <taxon>Deminuibacter</taxon>
    </lineage>
</organism>
<reference evidence="4 5" key="1">
    <citation type="submission" date="2018-08" db="EMBL/GenBank/DDBJ databases">
        <title>Chitinophagaceae sp. K23C18032701, a novel bacterium isolated from forest soil.</title>
        <authorList>
            <person name="Wang C."/>
        </authorList>
    </citation>
    <scope>NUCLEOTIDE SEQUENCE [LARGE SCALE GENOMIC DNA]</scope>
    <source>
        <strain evidence="4 5">K23C18032701</strain>
    </source>
</reference>
<dbReference type="RefSeq" id="WP_116847738.1">
    <property type="nucleotide sequence ID" value="NZ_QTJU01000004.1"/>
</dbReference>